<evidence type="ECO:0000256" key="1">
    <source>
        <dbReference type="ARBA" id="ARBA00022975"/>
    </source>
</evidence>
<dbReference type="GO" id="GO:0004151">
    <property type="term" value="F:dihydroorotase activity"/>
    <property type="evidence" value="ECO:0007669"/>
    <property type="project" value="InterPro"/>
</dbReference>
<dbReference type="PANTHER" id="PTHR43668:SF2">
    <property type="entry name" value="ALLANTOINASE"/>
    <property type="match status" value="1"/>
</dbReference>
<name>A0A1E7R1U8_9GAMM</name>
<dbReference type="GO" id="GO:0004038">
    <property type="term" value="F:allantoinase activity"/>
    <property type="evidence" value="ECO:0007669"/>
    <property type="project" value="TreeGrafter"/>
</dbReference>
<feature type="domain" description="Dihydroorotase catalytic" evidence="2">
    <location>
        <begin position="50"/>
        <end position="234"/>
    </location>
</feature>
<dbReference type="Gene3D" id="3.20.20.140">
    <property type="entry name" value="Metal-dependent hydrolases"/>
    <property type="match status" value="1"/>
</dbReference>
<dbReference type="InterPro" id="IPR024403">
    <property type="entry name" value="DHOase_cat"/>
</dbReference>
<reference evidence="3 4" key="1">
    <citation type="submission" date="2016-09" db="EMBL/GenBank/DDBJ databases">
        <authorList>
            <person name="Capua I."/>
            <person name="De Benedictis P."/>
            <person name="Joannis T."/>
            <person name="Lombin L.H."/>
            <person name="Cattoli G."/>
        </authorList>
    </citation>
    <scope>NUCLEOTIDE SEQUENCE [LARGE SCALE GENOMIC DNA]</scope>
    <source>
        <strain evidence="3 4">ANC 4671</strain>
    </source>
</reference>
<dbReference type="Proteomes" id="UP000185895">
    <property type="component" value="Unassembled WGS sequence"/>
</dbReference>
<dbReference type="EMBL" id="MKKK01000052">
    <property type="protein sequence ID" value="OEY93261.1"/>
    <property type="molecule type" value="Genomic_DNA"/>
</dbReference>
<dbReference type="GO" id="GO:0005737">
    <property type="term" value="C:cytoplasm"/>
    <property type="evidence" value="ECO:0007669"/>
    <property type="project" value="TreeGrafter"/>
</dbReference>
<evidence type="ECO:0000313" key="4">
    <source>
        <dbReference type="Proteomes" id="UP000185895"/>
    </source>
</evidence>
<dbReference type="InterPro" id="IPR050138">
    <property type="entry name" value="DHOase/Allantoinase_Hydrolase"/>
</dbReference>
<dbReference type="SUPFAM" id="SSF51556">
    <property type="entry name" value="Metallo-dependent hydrolases"/>
    <property type="match status" value="1"/>
</dbReference>
<dbReference type="GO" id="GO:0046872">
    <property type="term" value="F:metal ion binding"/>
    <property type="evidence" value="ECO:0007669"/>
    <property type="project" value="InterPro"/>
</dbReference>
<sequence>MNEIIKIENIRVLNPLTQSDHIGTIYLKNGQLIDAAQIADEKIEYIDGTGQWLIPTMFDLCARLREPGQQQHGTLKSEGLAARKNGILHVVTPPDSKPIVQDNGALIQGLQEKALKDGGIYLHIIGAQTQGLNGKQPANMAGLKKGGCIAVSNANATFADDDVVIRTLEYAAGLDLTVVFYPEEPQIAKDGCVHEGFIASRQGLPMIPTIAETVAIAKYLQMVEATGVRAHFGLLSCGASVELIAQAKAKGLAISADVAMHQLHLTDTIIDGFNALAHVRPPLRSEQDRQLLREGIQSGVIDAICTHHEPLSSSAKMAPFSETLPGISAFDTFVSLGVQLVKEGVLEPLQWVEKVTIHAAKIFDAEQIWQQQAGWVLVNPEQTWVVTETDILSQGKNTPLLGSTLSGTVQRTFIAE</sequence>
<dbReference type="PANTHER" id="PTHR43668">
    <property type="entry name" value="ALLANTOINASE"/>
    <property type="match status" value="1"/>
</dbReference>
<dbReference type="GO" id="GO:0016740">
    <property type="term" value="F:transferase activity"/>
    <property type="evidence" value="ECO:0007669"/>
    <property type="project" value="UniProtKB-KW"/>
</dbReference>
<dbReference type="STRING" id="1262585.BJI46_14350"/>
<dbReference type="InterPro" id="IPR004722">
    <property type="entry name" value="DHOase"/>
</dbReference>
<dbReference type="Gene3D" id="2.30.40.10">
    <property type="entry name" value="Urease, subunit C, domain 1"/>
    <property type="match status" value="1"/>
</dbReference>
<dbReference type="Pfam" id="PF12890">
    <property type="entry name" value="DHOase"/>
    <property type="match status" value="1"/>
</dbReference>
<dbReference type="AlphaFoldDB" id="A0A1E7R1U8"/>
<keyword evidence="1" id="KW-0665">Pyrimidine biosynthesis</keyword>
<dbReference type="CDD" id="cd01317">
    <property type="entry name" value="DHOase_IIa"/>
    <property type="match status" value="1"/>
</dbReference>
<accession>A0A1E7R1U8</accession>
<dbReference type="InterPro" id="IPR011059">
    <property type="entry name" value="Metal-dep_hydrolase_composite"/>
</dbReference>
<dbReference type="GO" id="GO:0006221">
    <property type="term" value="P:pyrimidine nucleotide biosynthetic process"/>
    <property type="evidence" value="ECO:0007669"/>
    <property type="project" value="UniProtKB-KW"/>
</dbReference>
<dbReference type="GO" id="GO:0006145">
    <property type="term" value="P:purine nucleobase catabolic process"/>
    <property type="evidence" value="ECO:0007669"/>
    <property type="project" value="TreeGrafter"/>
</dbReference>
<dbReference type="SUPFAM" id="SSF51338">
    <property type="entry name" value="Composite domain of metallo-dependent hydrolases"/>
    <property type="match status" value="1"/>
</dbReference>
<protein>
    <submittedName>
        <fullName evidence="3">Aspartate carbamoyltransferase</fullName>
    </submittedName>
</protein>
<organism evidence="3 4">
    <name type="scientific">Acinetobacter qingfengensis</name>
    <dbReference type="NCBI Taxonomy" id="1262585"/>
    <lineage>
        <taxon>Bacteria</taxon>
        <taxon>Pseudomonadati</taxon>
        <taxon>Pseudomonadota</taxon>
        <taxon>Gammaproteobacteria</taxon>
        <taxon>Moraxellales</taxon>
        <taxon>Moraxellaceae</taxon>
        <taxon>Acinetobacter</taxon>
    </lineage>
</organism>
<keyword evidence="3" id="KW-0808">Transferase</keyword>
<evidence type="ECO:0000259" key="2">
    <source>
        <dbReference type="Pfam" id="PF12890"/>
    </source>
</evidence>
<dbReference type="InterPro" id="IPR032466">
    <property type="entry name" value="Metal_Hydrolase"/>
</dbReference>
<comment type="caution">
    <text evidence="3">The sequence shown here is derived from an EMBL/GenBank/DDBJ whole genome shotgun (WGS) entry which is preliminary data.</text>
</comment>
<gene>
    <name evidence="3" type="ORF">BJI46_14350</name>
</gene>
<evidence type="ECO:0000313" key="3">
    <source>
        <dbReference type="EMBL" id="OEY93261.1"/>
    </source>
</evidence>
<dbReference type="RefSeq" id="WP_070070599.1">
    <property type="nucleotide sequence ID" value="NZ_MKKK01000052.1"/>
</dbReference>
<dbReference type="OrthoDB" id="5687299at2"/>
<keyword evidence="4" id="KW-1185">Reference proteome</keyword>
<proteinExistence type="predicted"/>